<evidence type="ECO:0000313" key="3">
    <source>
        <dbReference type="EMBL" id="BAD73551.1"/>
    </source>
</evidence>
<gene>
    <name evidence="3" type="ORF">P0455H03.42</name>
    <name evidence="2" type="ORF">P0520B06.5</name>
</gene>
<feature type="region of interest" description="Disordered" evidence="1">
    <location>
        <begin position="1"/>
        <end position="22"/>
    </location>
</feature>
<dbReference type="Proteomes" id="UP000817658">
    <property type="component" value="Chromosome 1"/>
</dbReference>
<evidence type="ECO:0000256" key="1">
    <source>
        <dbReference type="SAM" id="MobiDB-lite"/>
    </source>
</evidence>
<reference evidence="4" key="2">
    <citation type="journal article" date="2005" name="Nature">
        <title>The map-based sequence of the rice genome.</title>
        <authorList>
            <consortium name="International rice genome sequencing project (IRGSP)"/>
            <person name="Matsumoto T."/>
            <person name="Wu J."/>
            <person name="Kanamori H."/>
            <person name="Katayose Y."/>
            <person name="Fujisawa M."/>
            <person name="Namiki N."/>
            <person name="Mizuno H."/>
            <person name="Yamamoto K."/>
            <person name="Antonio B.A."/>
            <person name="Baba T."/>
            <person name="Sakata K."/>
            <person name="Nagamura Y."/>
            <person name="Aoki H."/>
            <person name="Arikawa K."/>
            <person name="Arita K."/>
            <person name="Bito T."/>
            <person name="Chiden Y."/>
            <person name="Fujitsuka N."/>
            <person name="Fukunaka R."/>
            <person name="Hamada M."/>
            <person name="Harada C."/>
            <person name="Hayashi A."/>
            <person name="Hijishita S."/>
            <person name="Honda M."/>
            <person name="Hosokawa S."/>
            <person name="Ichikawa Y."/>
            <person name="Idonuma A."/>
            <person name="Iijima M."/>
            <person name="Ikeda M."/>
            <person name="Ikeno M."/>
            <person name="Ito K."/>
            <person name="Ito S."/>
            <person name="Ito T."/>
            <person name="Ito Y."/>
            <person name="Ito Y."/>
            <person name="Iwabuchi A."/>
            <person name="Kamiya K."/>
            <person name="Karasawa W."/>
            <person name="Kurita K."/>
            <person name="Katagiri S."/>
            <person name="Kikuta A."/>
            <person name="Kobayashi H."/>
            <person name="Kobayashi N."/>
            <person name="Machita K."/>
            <person name="Maehara T."/>
            <person name="Masukawa M."/>
            <person name="Mizubayashi T."/>
            <person name="Mukai Y."/>
            <person name="Nagasaki H."/>
            <person name="Nagata Y."/>
            <person name="Naito S."/>
            <person name="Nakashima M."/>
            <person name="Nakama Y."/>
            <person name="Nakamichi Y."/>
            <person name="Nakamura M."/>
            <person name="Meguro A."/>
            <person name="Negishi M."/>
            <person name="Ohta I."/>
            <person name="Ohta T."/>
            <person name="Okamoto M."/>
            <person name="Ono N."/>
            <person name="Saji S."/>
            <person name="Sakaguchi M."/>
            <person name="Sakai K."/>
            <person name="Shibata M."/>
            <person name="Shimokawa T."/>
            <person name="Song J."/>
            <person name="Takazaki Y."/>
            <person name="Terasawa K."/>
            <person name="Tsugane M."/>
            <person name="Tsuji K."/>
            <person name="Ueda S."/>
            <person name="Waki K."/>
            <person name="Yamagata H."/>
            <person name="Yamamoto M."/>
            <person name="Yamamoto S."/>
            <person name="Yamane H."/>
            <person name="Yoshiki S."/>
            <person name="Yoshihara R."/>
            <person name="Yukawa K."/>
            <person name="Zhong H."/>
            <person name="Yano M."/>
            <person name="Yuan Q."/>
            <person name="Ouyang S."/>
            <person name="Liu J."/>
            <person name="Jones K.M."/>
            <person name="Gansberger K."/>
            <person name="Moffat K."/>
            <person name="Hill J."/>
            <person name="Bera J."/>
            <person name="Fadrosh D."/>
            <person name="Jin S."/>
            <person name="Johri S."/>
            <person name="Kim M."/>
            <person name="Overton L."/>
            <person name="Reardon M."/>
            <person name="Tsitrin T."/>
            <person name="Vuong H."/>
            <person name="Weaver B."/>
            <person name="Ciecko A."/>
            <person name="Tallon L."/>
            <person name="Jackson J."/>
            <person name="Pai G."/>
            <person name="Aken S.V."/>
            <person name="Utterback T."/>
            <person name="Reidmuller S."/>
            <person name="Feldblyum T."/>
            <person name="Hsiao J."/>
            <person name="Zismann V."/>
            <person name="Iobst S."/>
            <person name="de Vazeille A.R."/>
            <person name="Buell C.R."/>
            <person name="Ying K."/>
            <person name="Li Y."/>
            <person name="Lu T."/>
            <person name="Huang Y."/>
            <person name="Zhao Q."/>
            <person name="Feng Q."/>
            <person name="Zhang L."/>
            <person name="Zhu J."/>
            <person name="Weng Q."/>
            <person name="Mu J."/>
            <person name="Lu Y."/>
            <person name="Fan D."/>
            <person name="Liu Y."/>
            <person name="Guan J."/>
            <person name="Zhang Y."/>
            <person name="Yu S."/>
            <person name="Liu X."/>
            <person name="Zhang Y."/>
            <person name="Hong G."/>
            <person name="Han B."/>
            <person name="Choisne N."/>
            <person name="Demange N."/>
            <person name="Orjeda G."/>
            <person name="Samain S."/>
            <person name="Cattolico L."/>
            <person name="Pelletier E."/>
            <person name="Couloux A."/>
            <person name="Segurens B."/>
            <person name="Wincker P."/>
            <person name="D'Hont A."/>
            <person name="Scarpelli C."/>
            <person name="Weissenbach J."/>
            <person name="Salanoubat M."/>
            <person name="Quetier F."/>
            <person name="Yu Y."/>
            <person name="Kim H.R."/>
            <person name="Rambo T."/>
            <person name="Currie J."/>
            <person name="Collura K."/>
            <person name="Luo M."/>
            <person name="Yang T."/>
            <person name="Ammiraju J.S.S."/>
            <person name="Engler F."/>
            <person name="Soderlund C."/>
            <person name="Wing R.A."/>
            <person name="Palmer L.E."/>
            <person name="de la Bastide M."/>
            <person name="Spiegel L."/>
            <person name="Nascimento L."/>
            <person name="Zutavern T."/>
            <person name="O'Shaughnessy A."/>
            <person name="Dike S."/>
            <person name="Dedhia N."/>
            <person name="Preston R."/>
            <person name="Balija V."/>
            <person name="McCombie W.R."/>
            <person name="Chow T."/>
            <person name="Chen H."/>
            <person name="Chung M."/>
            <person name="Chen C."/>
            <person name="Shaw J."/>
            <person name="Wu H."/>
            <person name="Hsiao K."/>
            <person name="Chao Y."/>
            <person name="Chu M."/>
            <person name="Cheng C."/>
            <person name="Hour A."/>
            <person name="Lee P."/>
            <person name="Lin S."/>
            <person name="Lin Y."/>
            <person name="Liou J."/>
            <person name="Liu S."/>
            <person name="Hsing Y."/>
            <person name="Raghuvanshi S."/>
            <person name="Mohanty A."/>
            <person name="Bharti A.K."/>
            <person name="Gaur A."/>
            <person name="Gupta V."/>
            <person name="Kumar D."/>
            <person name="Ravi V."/>
            <person name="Vij S."/>
            <person name="Kapur A."/>
            <person name="Khurana P."/>
            <person name="Khurana P."/>
            <person name="Khurana J.P."/>
            <person name="Tyagi A.K."/>
            <person name="Gaikwad K."/>
            <person name="Singh A."/>
            <person name="Dalal V."/>
            <person name="Srivastava S."/>
            <person name="Dixit A."/>
            <person name="Pal A.K."/>
            <person name="Ghazi I.A."/>
            <person name="Yadav M."/>
            <person name="Pandit A."/>
            <person name="Bhargava A."/>
            <person name="Sureshbabu K."/>
            <person name="Batra K."/>
            <person name="Sharma T.R."/>
            <person name="Mohapatra T."/>
            <person name="Singh N.K."/>
            <person name="Messing J."/>
            <person name="Nelson A.B."/>
            <person name="Fuks G."/>
            <person name="Kavchok S."/>
            <person name="Keizer G."/>
            <person name="Linton E."/>
            <person name="Llaca V."/>
            <person name="Song R."/>
            <person name="Tanyolac B."/>
            <person name="Young S."/>
            <person name="Ho-Il K."/>
            <person name="Hahn J.H."/>
            <person name="Sangsakoo G."/>
            <person name="Vanavichit A."/>
            <person name="de Mattos Luiz.A.T."/>
            <person name="Zimmer P.D."/>
            <person name="Malone G."/>
            <person name="Dellagostin O."/>
            <person name="de Oliveira A.C."/>
            <person name="Bevan M."/>
            <person name="Bancroft I."/>
            <person name="Minx P."/>
            <person name="Cordum H."/>
            <person name="Wilson R."/>
            <person name="Cheng Z."/>
            <person name="Jin W."/>
            <person name="Jiang J."/>
            <person name="Leong S.A."/>
            <person name="Iwama H."/>
            <person name="Gojobori T."/>
            <person name="Itoh T."/>
            <person name="Niimura Y."/>
            <person name="Fujii Y."/>
            <person name="Habara T."/>
            <person name="Sakai H."/>
            <person name="Sato Y."/>
            <person name="Wilson G."/>
            <person name="Kumar K."/>
            <person name="McCouch S."/>
            <person name="Juretic N."/>
            <person name="Hoen D."/>
            <person name="Wright S."/>
            <person name="Bruskiewich R."/>
            <person name="Bureau T."/>
            <person name="Miyao A."/>
            <person name="Hirochika H."/>
            <person name="Nishikawa T."/>
            <person name="Kadowaki K."/>
            <person name="Sugiura M."/>
            <person name="Burr B."/>
            <person name="Sasaki T."/>
        </authorList>
    </citation>
    <scope>NUCLEOTIDE SEQUENCE [LARGE SCALE GENOMIC DNA]</scope>
    <source>
        <strain evidence="4">cv. Nipponbare</strain>
    </source>
</reference>
<accession>Q5QM19</accession>
<evidence type="ECO:0000313" key="2">
    <source>
        <dbReference type="EMBL" id="BAD73133.1"/>
    </source>
</evidence>
<evidence type="ECO:0000313" key="4">
    <source>
        <dbReference type="Proteomes" id="UP000000763"/>
    </source>
</evidence>
<reference evidence="4" key="3">
    <citation type="journal article" date="2008" name="Nucleic Acids Res.">
        <title>The rice annotation project database (RAP-DB): 2008 update.</title>
        <authorList>
            <consortium name="The rice annotation project (RAP)"/>
        </authorList>
    </citation>
    <scope>GENOME REANNOTATION</scope>
    <source>
        <strain evidence="4">cv. Nipponbare</strain>
    </source>
</reference>
<dbReference type="Proteomes" id="UP000000763">
    <property type="component" value="Chromosome 1"/>
</dbReference>
<protein>
    <submittedName>
        <fullName evidence="3">Uncharacterized protein</fullName>
    </submittedName>
</protein>
<reference evidence="3" key="1">
    <citation type="journal article" date="2002" name="Nature">
        <title>The genome sequence and structure of rice chromosome 1.</title>
        <authorList>
            <person name="Sasaki T."/>
            <person name="Matsumoto T."/>
            <person name="Yamamoto K."/>
            <person name="Sakata K."/>
            <person name="Baba T."/>
            <person name="Katayose Y."/>
            <person name="Wu J."/>
            <person name="Niimura Y."/>
            <person name="Cheng Z."/>
            <person name="Nagamura Y."/>
            <person name="Antonio B.A."/>
            <person name="Kanamori H."/>
            <person name="Hosokawa S."/>
            <person name="Masukawa M."/>
            <person name="Arikawa K."/>
            <person name="Chiden Y."/>
            <person name="Hayashi M."/>
            <person name="Okamoto M."/>
            <person name="Ando T."/>
            <person name="Aoki H."/>
            <person name="Arita K."/>
            <person name="Hamada M."/>
            <person name="Harada C."/>
            <person name="Hijishita S."/>
            <person name="Honda M."/>
            <person name="Ichikawa Y."/>
            <person name="Idonuma A."/>
            <person name="Iijima M."/>
            <person name="Ikeda M."/>
            <person name="Ikeno M."/>
            <person name="Itoh S."/>
            <person name="Itoh T."/>
            <person name="Itoh Y."/>
            <person name="Itoh Y."/>
            <person name="Iwabuchi A."/>
            <person name="Kamiya K."/>
            <person name="Karasawa W."/>
            <person name="Katagiri S."/>
            <person name="Kikuta A."/>
            <person name="Kobayashi N."/>
            <person name="Kono I."/>
            <person name="Machita K."/>
            <person name="Maehara T."/>
            <person name="Mizuno H."/>
            <person name="Mizubayashi T."/>
            <person name="Mukai Y."/>
            <person name="Nagasaki H."/>
            <person name="Nakashima M."/>
            <person name="Nakama Y."/>
            <person name="Nakamichi Y."/>
            <person name="Nakamura M."/>
            <person name="Namiki N."/>
            <person name="Negishi M."/>
            <person name="Ohta I."/>
            <person name="Ono N."/>
            <person name="Saji S."/>
            <person name="Sakai K."/>
            <person name="Shibata M."/>
            <person name="Shimokawa T."/>
            <person name="Shomura A."/>
            <person name="Song J."/>
            <person name="Takazaki Y."/>
            <person name="Terasawa K."/>
            <person name="Tsuji K."/>
            <person name="Waki K."/>
            <person name="Yamagata H."/>
            <person name="Yamane H."/>
            <person name="Yoshiki S."/>
            <person name="Yoshihara R."/>
            <person name="Yukawa K."/>
            <person name="Zhong H."/>
            <person name="Iwama H."/>
            <person name="Endo T."/>
            <person name="Ito H."/>
            <person name="Hahn J.H."/>
            <person name="Kim H.I."/>
            <person name="Eun M.Y."/>
            <person name="Yano M."/>
            <person name="Jiang J."/>
            <person name="Gojobori T."/>
        </authorList>
    </citation>
    <scope>NUCLEOTIDE SEQUENCE</scope>
</reference>
<dbReference type="EMBL" id="AP003435">
    <property type="protein sequence ID" value="BAD73551.1"/>
    <property type="molecule type" value="Genomic_DNA"/>
</dbReference>
<dbReference type="AlphaFoldDB" id="Q5QM19"/>
<name>Q5QM19_ORYSJ</name>
<feature type="region of interest" description="Disordered" evidence="1">
    <location>
        <begin position="78"/>
        <end position="149"/>
    </location>
</feature>
<dbReference type="EMBL" id="AP003077">
    <property type="protein sequence ID" value="BAD73133.1"/>
    <property type="molecule type" value="Genomic_DNA"/>
</dbReference>
<organism evidence="3">
    <name type="scientific">Oryza sativa subsp. japonica</name>
    <name type="common">Rice</name>
    <dbReference type="NCBI Taxonomy" id="39947"/>
    <lineage>
        <taxon>Eukaryota</taxon>
        <taxon>Viridiplantae</taxon>
        <taxon>Streptophyta</taxon>
        <taxon>Embryophyta</taxon>
        <taxon>Tracheophyta</taxon>
        <taxon>Spermatophyta</taxon>
        <taxon>Magnoliopsida</taxon>
        <taxon>Liliopsida</taxon>
        <taxon>Poales</taxon>
        <taxon>Poaceae</taxon>
        <taxon>BOP clade</taxon>
        <taxon>Oryzoideae</taxon>
        <taxon>Oryzeae</taxon>
        <taxon>Oryzinae</taxon>
        <taxon>Oryza</taxon>
        <taxon>Oryza sativa</taxon>
    </lineage>
</organism>
<sequence>MELDIEAPMASKSMAQEAGGRRHQRVELGGLLEFELVLMSPLSPSCESKLELLAPRRHGQRDTGIEWKGEDACGERRKDVCRPRRLPRPPPRSTPIDLDTTGGAPLGSLLQADPVPVRRFGPPPTSSSSLHRTTPLFPSLNREEPTSPPWDVRIASLNDLGPNLDDIDERCFCFAVASPLSPTRR</sequence>
<proteinExistence type="predicted"/>